<organism evidence="2">
    <name type="scientific">uncultured Caudovirales phage</name>
    <dbReference type="NCBI Taxonomy" id="2100421"/>
    <lineage>
        <taxon>Viruses</taxon>
        <taxon>Duplodnaviria</taxon>
        <taxon>Heunggongvirae</taxon>
        <taxon>Uroviricota</taxon>
        <taxon>Caudoviricetes</taxon>
        <taxon>Peduoviridae</taxon>
        <taxon>Maltschvirus</taxon>
        <taxon>Maltschvirus maltsch</taxon>
    </lineage>
</organism>
<evidence type="ECO:0000256" key="1">
    <source>
        <dbReference type="SAM" id="MobiDB-lite"/>
    </source>
</evidence>
<proteinExistence type="predicted"/>
<dbReference type="EMBL" id="LR797503">
    <property type="protein sequence ID" value="CAB4221409.1"/>
    <property type="molecule type" value="Genomic_DNA"/>
</dbReference>
<feature type="compositionally biased region" description="Basic and acidic residues" evidence="1">
    <location>
        <begin position="27"/>
        <end position="44"/>
    </location>
</feature>
<evidence type="ECO:0000313" key="2">
    <source>
        <dbReference type="EMBL" id="CAB4221409.1"/>
    </source>
</evidence>
<accession>A0A6J5T1M3</accession>
<feature type="region of interest" description="Disordered" evidence="1">
    <location>
        <begin position="1"/>
        <end position="44"/>
    </location>
</feature>
<reference evidence="2" key="1">
    <citation type="submission" date="2020-05" db="EMBL/GenBank/DDBJ databases">
        <authorList>
            <person name="Chiriac C."/>
            <person name="Salcher M."/>
            <person name="Ghai R."/>
            <person name="Kavagutti S V."/>
        </authorList>
    </citation>
    <scope>NUCLEOTIDE SEQUENCE</scope>
</reference>
<gene>
    <name evidence="2" type="ORF">UFOVP1636_291</name>
</gene>
<name>A0A6J5T1M3_9CAUD</name>
<sequence length="82" mass="9386">MGKPGKIFESPNGGHTIYSRTIGSSERTLEREYDPRTDDGRPLHDHIMESKMWGDIHRKAKTDPALQDALDRVILLYHLGKK</sequence>
<protein>
    <submittedName>
        <fullName evidence="2">Uncharacterized protein</fullName>
    </submittedName>
</protein>